<reference evidence="3 4" key="1">
    <citation type="submission" date="2018-11" db="EMBL/GenBank/DDBJ databases">
        <title>Genome sequence of Apiotrichum porosum DSM 27194.</title>
        <authorList>
            <person name="Aliyu H."/>
            <person name="Gorte O."/>
            <person name="Ochsenreither K."/>
        </authorList>
    </citation>
    <scope>NUCLEOTIDE SEQUENCE [LARGE SCALE GENOMIC DNA]</scope>
    <source>
        <strain evidence="3 4">DSM 27194</strain>
    </source>
</reference>
<dbReference type="Gene3D" id="2.60.120.260">
    <property type="entry name" value="Galactose-binding domain-like"/>
    <property type="match status" value="1"/>
</dbReference>
<dbReference type="InterPro" id="IPR005674">
    <property type="entry name" value="CocE/Ser_esterase"/>
</dbReference>
<comment type="caution">
    <text evidence="3">The sequence shown here is derived from an EMBL/GenBank/DDBJ whole genome shotgun (WGS) entry which is preliminary data.</text>
</comment>
<dbReference type="SMART" id="SM00939">
    <property type="entry name" value="PepX_C"/>
    <property type="match status" value="1"/>
</dbReference>
<dbReference type="GO" id="GO:0008239">
    <property type="term" value="F:dipeptidyl-peptidase activity"/>
    <property type="evidence" value="ECO:0007669"/>
    <property type="project" value="InterPro"/>
</dbReference>
<dbReference type="SUPFAM" id="SSF53474">
    <property type="entry name" value="alpha/beta-Hydrolases"/>
    <property type="match status" value="1"/>
</dbReference>
<dbReference type="InterPro" id="IPR000383">
    <property type="entry name" value="Xaa-Pro-like_dom"/>
</dbReference>
<dbReference type="Pfam" id="PF02129">
    <property type="entry name" value="Peptidase_S15"/>
    <property type="match status" value="1"/>
</dbReference>
<evidence type="ECO:0000313" key="3">
    <source>
        <dbReference type="EMBL" id="RSH88295.1"/>
    </source>
</evidence>
<dbReference type="AlphaFoldDB" id="A0A427YB72"/>
<proteinExistence type="predicted"/>
<evidence type="ECO:0000259" key="2">
    <source>
        <dbReference type="SMART" id="SM00939"/>
    </source>
</evidence>
<dbReference type="InterPro" id="IPR029058">
    <property type="entry name" value="AB_hydrolase_fold"/>
</dbReference>
<dbReference type="EMBL" id="RSCE01000001">
    <property type="protein sequence ID" value="RSH88295.1"/>
    <property type="molecule type" value="Genomic_DNA"/>
</dbReference>
<dbReference type="Pfam" id="PF08530">
    <property type="entry name" value="PepX_C"/>
    <property type="match status" value="1"/>
</dbReference>
<sequence>MTHTKTVSDQLQERFPDVKWTKLTPPESHPHWKYPGFAPNTVTVLPAGHKKEPKYRAFAVPTVFERDICVTMRDGTKLYTDIFRPEGDVKVPALIAWSPYSKVGGPQQYETMGPFNCGVDMATISGYQKFEAPDPADWTERGYAVINIDARGCAYSEGDTTWWGEQEAEDIYDTITWLSEQPWCNGSVVMAGNSWLSVCQLNFASRFTHPALKAIAPWEGLTDVYNDIIMRGGFPYISSFNDFIITGFAGSGKVENVPGARAGRPLYDEYWESKRSHVENIDTPMYQTASYSSQLHTRGSFEAFERAKTTKKWIRVHPYQEWHDQYRLDMNDDLQKFFDFYAKGIDNGWEKDTPRVRLSLLGFDGSDEPSVVERPHEAYPIPGTTSVTYHLDAATHTLSAEAPKTVSTTEYEAHSTTASSDFTLKFDRRTELAGYGKAKVWVSCADKDDMDVVVQLRKLDRDGNLLMHINYPIPIPYTEFTEHSNISTTLGPQAMLRASHAVSRDDSLSRHENQVVYKHDKREPVQPGTIVPLEMTFWPMGMVFGAGEQLMVRVSGRHMALPEILFMASDEPEDENIGKHVLHTGGKYDSVVVLPVLPEYK</sequence>
<dbReference type="NCBIfam" id="TIGR00976">
    <property type="entry name" value="CocE_NonD"/>
    <property type="match status" value="1"/>
</dbReference>
<dbReference type="Gene3D" id="3.40.50.1820">
    <property type="entry name" value="alpha/beta hydrolase"/>
    <property type="match status" value="1"/>
</dbReference>
<protein>
    <recommendedName>
        <fullName evidence="2">Xaa-Pro dipeptidyl-peptidase C-terminal domain-containing protein</fullName>
    </recommendedName>
</protein>
<dbReference type="PANTHER" id="PTHR43056:SF10">
    <property type="entry name" value="COCE_NOND FAMILY, PUTATIVE (AFU_ORTHOLOGUE AFUA_7G00600)-RELATED"/>
    <property type="match status" value="1"/>
</dbReference>
<gene>
    <name evidence="3" type="ORF">EHS24_000830</name>
</gene>
<dbReference type="InterPro" id="IPR013736">
    <property type="entry name" value="Xaa-Pro_dipept_C"/>
</dbReference>
<dbReference type="GeneID" id="39585373"/>
<dbReference type="Proteomes" id="UP000279236">
    <property type="component" value="Unassembled WGS sequence"/>
</dbReference>
<name>A0A427YB72_9TREE</name>
<dbReference type="SUPFAM" id="SSF49785">
    <property type="entry name" value="Galactose-binding domain-like"/>
    <property type="match status" value="1"/>
</dbReference>
<evidence type="ECO:0000313" key="4">
    <source>
        <dbReference type="Proteomes" id="UP000279236"/>
    </source>
</evidence>
<dbReference type="InterPro" id="IPR008979">
    <property type="entry name" value="Galactose-bd-like_sf"/>
</dbReference>
<dbReference type="InterPro" id="IPR050585">
    <property type="entry name" value="Xaa-Pro_dipeptidyl-ppase/CocE"/>
</dbReference>
<dbReference type="STRING" id="105984.A0A427YB72"/>
<evidence type="ECO:0000256" key="1">
    <source>
        <dbReference type="ARBA" id="ARBA00022801"/>
    </source>
</evidence>
<keyword evidence="1" id="KW-0378">Hydrolase</keyword>
<dbReference type="Gene3D" id="1.10.3020.20">
    <property type="match status" value="1"/>
</dbReference>
<dbReference type="OrthoDB" id="2578740at2759"/>
<accession>A0A427YB72</accession>
<organism evidence="3 4">
    <name type="scientific">Apiotrichum porosum</name>
    <dbReference type="NCBI Taxonomy" id="105984"/>
    <lineage>
        <taxon>Eukaryota</taxon>
        <taxon>Fungi</taxon>
        <taxon>Dikarya</taxon>
        <taxon>Basidiomycota</taxon>
        <taxon>Agaricomycotina</taxon>
        <taxon>Tremellomycetes</taxon>
        <taxon>Trichosporonales</taxon>
        <taxon>Trichosporonaceae</taxon>
        <taxon>Apiotrichum</taxon>
    </lineage>
</organism>
<feature type="domain" description="Xaa-Pro dipeptidyl-peptidase C-terminal" evidence="2">
    <location>
        <begin position="335"/>
        <end position="593"/>
    </location>
</feature>
<dbReference type="RefSeq" id="XP_028480503.1">
    <property type="nucleotide sequence ID" value="XM_028616646.1"/>
</dbReference>
<dbReference type="PANTHER" id="PTHR43056">
    <property type="entry name" value="PEPTIDASE S9 PROLYL OLIGOPEPTIDASE"/>
    <property type="match status" value="1"/>
</dbReference>
<keyword evidence="4" id="KW-1185">Reference proteome</keyword>